<dbReference type="AlphaFoldDB" id="A0A0C3EAD6"/>
<accession>A0A0C3EAD6</accession>
<proteinExistence type="predicted"/>
<reference evidence="2" key="2">
    <citation type="submission" date="2015-01" db="EMBL/GenBank/DDBJ databases">
        <title>Evolutionary Origins and Diversification of the Mycorrhizal Mutualists.</title>
        <authorList>
            <consortium name="DOE Joint Genome Institute"/>
            <consortium name="Mycorrhizal Genomics Consortium"/>
            <person name="Kohler A."/>
            <person name="Kuo A."/>
            <person name="Nagy L.G."/>
            <person name="Floudas D."/>
            <person name="Copeland A."/>
            <person name="Barry K.W."/>
            <person name="Cichocki N."/>
            <person name="Veneault-Fourrey C."/>
            <person name="LaButti K."/>
            <person name="Lindquist E.A."/>
            <person name="Lipzen A."/>
            <person name="Lundell T."/>
            <person name="Morin E."/>
            <person name="Murat C."/>
            <person name="Riley R."/>
            <person name="Ohm R."/>
            <person name="Sun H."/>
            <person name="Tunlid A."/>
            <person name="Henrissat B."/>
            <person name="Grigoriev I.V."/>
            <person name="Hibbett D.S."/>
            <person name="Martin F."/>
        </authorList>
    </citation>
    <scope>NUCLEOTIDE SEQUENCE [LARGE SCALE GENOMIC DNA]</scope>
    <source>
        <strain evidence="2">Foug A</strain>
    </source>
</reference>
<keyword evidence="2" id="KW-1185">Reference proteome</keyword>
<dbReference type="Proteomes" id="UP000053989">
    <property type="component" value="Unassembled WGS sequence"/>
</dbReference>
<evidence type="ECO:0000313" key="1">
    <source>
        <dbReference type="EMBL" id="KIM69675.1"/>
    </source>
</evidence>
<organism evidence="1 2">
    <name type="scientific">Scleroderma citrinum Foug A</name>
    <dbReference type="NCBI Taxonomy" id="1036808"/>
    <lineage>
        <taxon>Eukaryota</taxon>
        <taxon>Fungi</taxon>
        <taxon>Dikarya</taxon>
        <taxon>Basidiomycota</taxon>
        <taxon>Agaricomycotina</taxon>
        <taxon>Agaricomycetes</taxon>
        <taxon>Agaricomycetidae</taxon>
        <taxon>Boletales</taxon>
        <taxon>Sclerodermatineae</taxon>
        <taxon>Sclerodermataceae</taxon>
        <taxon>Scleroderma</taxon>
    </lineage>
</organism>
<dbReference type="InParanoid" id="A0A0C3EAD6"/>
<dbReference type="HOGENOM" id="CLU_1541008_0_0_1"/>
<name>A0A0C3EAD6_9AGAM</name>
<reference evidence="1 2" key="1">
    <citation type="submission" date="2014-04" db="EMBL/GenBank/DDBJ databases">
        <authorList>
            <consortium name="DOE Joint Genome Institute"/>
            <person name="Kuo A."/>
            <person name="Kohler A."/>
            <person name="Nagy L.G."/>
            <person name="Floudas D."/>
            <person name="Copeland A."/>
            <person name="Barry K.W."/>
            <person name="Cichocki N."/>
            <person name="Veneault-Fourrey C."/>
            <person name="LaButti K."/>
            <person name="Lindquist E.A."/>
            <person name="Lipzen A."/>
            <person name="Lundell T."/>
            <person name="Morin E."/>
            <person name="Murat C."/>
            <person name="Sun H."/>
            <person name="Tunlid A."/>
            <person name="Henrissat B."/>
            <person name="Grigoriev I.V."/>
            <person name="Hibbett D.S."/>
            <person name="Martin F."/>
            <person name="Nordberg H.P."/>
            <person name="Cantor M.N."/>
            <person name="Hua S.X."/>
        </authorList>
    </citation>
    <scope>NUCLEOTIDE SEQUENCE [LARGE SCALE GENOMIC DNA]</scope>
    <source>
        <strain evidence="1 2">Foug A</strain>
    </source>
</reference>
<gene>
    <name evidence="1" type="ORF">SCLCIDRAFT_6722</name>
</gene>
<protein>
    <submittedName>
        <fullName evidence="1">Uncharacterized protein</fullName>
    </submittedName>
</protein>
<evidence type="ECO:0000313" key="2">
    <source>
        <dbReference type="Proteomes" id="UP000053989"/>
    </source>
</evidence>
<dbReference type="EMBL" id="KN822006">
    <property type="protein sequence ID" value="KIM69675.1"/>
    <property type="molecule type" value="Genomic_DNA"/>
</dbReference>
<sequence length="174" mass="20185">MTLQTSLVWSLQPERYIASIVNIVDDLVPPLAQEKDNFWSVACLVGDKWLDVPTRRSIAKNRRLSQNHANHRKILGLNSGSSRGEATARRDDNRLLCKAKRGSRPPRNLRENVAQLARVTGFPDQRELEVVDWTFCLTFDRFQQLLSSTCREHASSSSKNREKFYIRIRYRTKQ</sequence>